<evidence type="ECO:0000256" key="1">
    <source>
        <dbReference type="ARBA" id="ARBA00009865"/>
    </source>
</evidence>
<keyword evidence="3 6" id="KW-0326">Glycosidase</keyword>
<sequence>MSTQSAMNHYLNPVIKGFYPDPSVCKVGDDFFLVCSSFQYFPGVPIFHSQDLVNWTQIGHCITRESQIDLNKIESSGGIFAPTIRYNDGKFYMVTTNATTQQNFYLWTDDIYGDWSEPIIVDQGGIDPDLFFENGQSFFISNGQDDHGVGGVVQCEINITNGQKLSESKIIWQGTGGRYLEAPHLYKINDWYYLMAAEGGTEYGHMVTYARSQSPHGPFESYALNPVLTNRNLGGYEVQGVGHGDLIEDNNGNWWMLHLGFRQIHRWFTYHHLGREVFLTPVTFDQDGWFTAGHNGTTLASFETNRIPQDVKQTEKKIFTFENTAWAIDWCYLRHPDLENYYLEADQLHLNGSNVTLDHAESPTFIALRQKDFAMETSFDLKLKSGSAGITLYMDENHHYDLYLQKNGEHLEGKLKLNIGDIKSVVNTINLSQTDQARLMIKSDSINYSFFIETGAGQIELGQAQTKYLSSEVAGGFTGVLIGLYAVGSDHSVDQKYAAEFTNFTCAYH</sequence>
<dbReference type="Pfam" id="PF04616">
    <property type="entry name" value="Glyco_hydro_43"/>
    <property type="match status" value="1"/>
</dbReference>
<protein>
    <submittedName>
        <fullName evidence="8">Alpha-N-arabinofuranosidase</fullName>
    </submittedName>
</protein>
<evidence type="ECO:0000313" key="9">
    <source>
        <dbReference type="Proteomes" id="UP000199300"/>
    </source>
</evidence>
<dbReference type="Gene3D" id="2.115.10.20">
    <property type="entry name" value="Glycosyl hydrolase domain, family 43"/>
    <property type="match status" value="1"/>
</dbReference>
<keyword evidence="9" id="KW-1185">Reference proteome</keyword>
<dbReference type="PANTHER" id="PTHR42812:SF12">
    <property type="entry name" value="BETA-XYLOSIDASE-RELATED"/>
    <property type="match status" value="1"/>
</dbReference>
<evidence type="ECO:0000256" key="5">
    <source>
        <dbReference type="PIRSR" id="PIRSR606710-2"/>
    </source>
</evidence>
<reference evidence="8 9" key="1">
    <citation type="submission" date="2016-10" db="EMBL/GenBank/DDBJ databases">
        <authorList>
            <person name="de Groot N.N."/>
        </authorList>
    </citation>
    <scope>NUCLEOTIDE SEQUENCE [LARGE SCALE GENOMIC DNA]</scope>
    <source>
        <strain evidence="8 9">CGMCC 1.10434</strain>
    </source>
</reference>
<dbReference type="Pfam" id="PF17851">
    <property type="entry name" value="GH43_C2"/>
    <property type="match status" value="1"/>
</dbReference>
<dbReference type="CDD" id="cd18617">
    <property type="entry name" value="GH43_XynB-like"/>
    <property type="match status" value="1"/>
</dbReference>
<dbReference type="SUPFAM" id="SSF49899">
    <property type="entry name" value="Concanavalin A-like lectins/glucanases"/>
    <property type="match status" value="1"/>
</dbReference>
<evidence type="ECO:0000256" key="4">
    <source>
        <dbReference type="PIRSR" id="PIRSR606710-1"/>
    </source>
</evidence>
<dbReference type="InterPro" id="IPR051795">
    <property type="entry name" value="Glycosyl_Hydrlase_43"/>
</dbReference>
<feature type="active site" description="Proton acceptor" evidence="4">
    <location>
        <position position="21"/>
    </location>
</feature>
<dbReference type="GO" id="GO:0005975">
    <property type="term" value="P:carbohydrate metabolic process"/>
    <property type="evidence" value="ECO:0007669"/>
    <property type="project" value="InterPro"/>
</dbReference>
<dbReference type="STRING" id="872970.SAMN04488134_105169"/>
<organism evidence="8 9">
    <name type="scientific">Amphibacillus marinus</name>
    <dbReference type="NCBI Taxonomy" id="872970"/>
    <lineage>
        <taxon>Bacteria</taxon>
        <taxon>Bacillati</taxon>
        <taxon>Bacillota</taxon>
        <taxon>Bacilli</taxon>
        <taxon>Bacillales</taxon>
        <taxon>Bacillaceae</taxon>
        <taxon>Amphibacillus</taxon>
    </lineage>
</organism>
<feature type="active site" description="Proton donor" evidence="4">
    <location>
        <position position="181"/>
    </location>
</feature>
<dbReference type="Proteomes" id="UP000199300">
    <property type="component" value="Unassembled WGS sequence"/>
</dbReference>
<dbReference type="GO" id="GO:0004553">
    <property type="term" value="F:hydrolase activity, hydrolyzing O-glycosyl compounds"/>
    <property type="evidence" value="ECO:0007669"/>
    <property type="project" value="InterPro"/>
</dbReference>
<proteinExistence type="inferred from homology"/>
<evidence type="ECO:0000256" key="6">
    <source>
        <dbReference type="RuleBase" id="RU361187"/>
    </source>
</evidence>
<dbReference type="SUPFAM" id="SSF75005">
    <property type="entry name" value="Arabinanase/levansucrase/invertase"/>
    <property type="match status" value="1"/>
</dbReference>
<evidence type="ECO:0000256" key="3">
    <source>
        <dbReference type="ARBA" id="ARBA00023295"/>
    </source>
</evidence>
<dbReference type="InterPro" id="IPR041542">
    <property type="entry name" value="GH43_C2"/>
</dbReference>
<evidence type="ECO:0000259" key="7">
    <source>
        <dbReference type="Pfam" id="PF17851"/>
    </source>
</evidence>
<evidence type="ECO:0000256" key="2">
    <source>
        <dbReference type="ARBA" id="ARBA00022801"/>
    </source>
</evidence>
<gene>
    <name evidence="8" type="ORF">SAMN04488134_105169</name>
</gene>
<comment type="similarity">
    <text evidence="1 6">Belongs to the glycosyl hydrolase 43 family.</text>
</comment>
<evidence type="ECO:0000313" key="8">
    <source>
        <dbReference type="EMBL" id="SEO26077.1"/>
    </source>
</evidence>
<dbReference type="InterPro" id="IPR023296">
    <property type="entry name" value="Glyco_hydro_beta-prop_sf"/>
</dbReference>
<dbReference type="PANTHER" id="PTHR42812">
    <property type="entry name" value="BETA-XYLOSIDASE"/>
    <property type="match status" value="1"/>
</dbReference>
<dbReference type="Gene3D" id="2.60.120.200">
    <property type="match status" value="1"/>
</dbReference>
<dbReference type="AlphaFoldDB" id="A0A1H8N930"/>
<dbReference type="RefSeq" id="WP_245751618.1">
    <property type="nucleotide sequence ID" value="NZ_FODJ01000005.1"/>
</dbReference>
<dbReference type="InterPro" id="IPR006710">
    <property type="entry name" value="Glyco_hydro_43"/>
</dbReference>
<feature type="site" description="Important for catalytic activity, responsible for pKa modulation of the active site Glu and correct orientation of both the proton donor and substrate" evidence="5">
    <location>
        <position position="127"/>
    </location>
</feature>
<dbReference type="InterPro" id="IPR013320">
    <property type="entry name" value="ConA-like_dom_sf"/>
</dbReference>
<feature type="domain" description="Beta-xylosidase C-terminal Concanavalin A-like" evidence="7">
    <location>
        <begin position="320"/>
        <end position="504"/>
    </location>
</feature>
<keyword evidence="2 6" id="KW-0378">Hydrolase</keyword>
<name>A0A1H8N930_9BACI</name>
<accession>A0A1H8N930</accession>
<dbReference type="EMBL" id="FODJ01000005">
    <property type="protein sequence ID" value="SEO26077.1"/>
    <property type="molecule type" value="Genomic_DNA"/>
</dbReference>